<keyword evidence="3" id="KW-0731">Sigma factor</keyword>
<dbReference type="InterPro" id="IPR013325">
    <property type="entry name" value="RNA_pol_sigma_r2"/>
</dbReference>
<dbReference type="NCBIfam" id="TIGR02937">
    <property type="entry name" value="sigma70-ECF"/>
    <property type="match status" value="1"/>
</dbReference>
<keyword evidence="2" id="KW-0805">Transcription regulation</keyword>
<evidence type="ECO:0000259" key="6">
    <source>
        <dbReference type="Pfam" id="PF08281"/>
    </source>
</evidence>
<evidence type="ECO:0000259" key="5">
    <source>
        <dbReference type="Pfam" id="PF04542"/>
    </source>
</evidence>
<dbReference type="InterPro" id="IPR039425">
    <property type="entry name" value="RNA_pol_sigma-70-like"/>
</dbReference>
<dbReference type="GO" id="GO:0016987">
    <property type="term" value="F:sigma factor activity"/>
    <property type="evidence" value="ECO:0007669"/>
    <property type="project" value="UniProtKB-KW"/>
</dbReference>
<dbReference type="Pfam" id="PF04542">
    <property type="entry name" value="Sigma70_r2"/>
    <property type="match status" value="1"/>
</dbReference>
<dbReference type="InterPro" id="IPR013324">
    <property type="entry name" value="RNA_pol_sigma_r3/r4-like"/>
</dbReference>
<proteinExistence type="inferred from homology"/>
<dbReference type="Gene3D" id="1.10.10.10">
    <property type="entry name" value="Winged helix-like DNA-binding domain superfamily/Winged helix DNA-binding domain"/>
    <property type="match status" value="1"/>
</dbReference>
<dbReference type="InterPro" id="IPR036388">
    <property type="entry name" value="WH-like_DNA-bd_sf"/>
</dbReference>
<name>A0A1V9F574_9BACT</name>
<dbReference type="Proteomes" id="UP000192610">
    <property type="component" value="Unassembled WGS sequence"/>
</dbReference>
<feature type="domain" description="RNA polymerase sigma-70 region 2" evidence="5">
    <location>
        <begin position="27"/>
        <end position="94"/>
    </location>
</feature>
<reference evidence="8" key="1">
    <citation type="submission" date="2016-04" db="EMBL/GenBank/DDBJ databases">
        <authorList>
            <person name="Chen L."/>
            <person name="Zhuang W."/>
            <person name="Wang G."/>
        </authorList>
    </citation>
    <scope>NUCLEOTIDE SEQUENCE [LARGE SCALE GENOMIC DNA]</scope>
    <source>
        <strain evidence="8">17621</strain>
    </source>
</reference>
<dbReference type="RefSeq" id="WP_165758819.1">
    <property type="nucleotide sequence ID" value="NZ_FOCZ01000008.1"/>
</dbReference>
<dbReference type="Gene3D" id="1.10.1740.10">
    <property type="match status" value="1"/>
</dbReference>
<evidence type="ECO:0000256" key="1">
    <source>
        <dbReference type="ARBA" id="ARBA00010641"/>
    </source>
</evidence>
<keyword evidence="4" id="KW-0804">Transcription</keyword>
<dbReference type="AlphaFoldDB" id="A0A1V9F574"/>
<sequence>MEPNIPYDESALLVQLQAGSEAAFTLLYQAYAERLYYNILALVKDGLTAEELVQDVFSSIWQKRETIRIDTSFGGYLFAASRNRVYDFFRKLDRDHALYAAIKAAASYEYSYIEEALLDRENADILQKAIKSLPQQRRRAFELCKIEGCSYKEASEIMGISLSTLKDHMANAREAIRSYVSKHYEITTISVALFYLWNRQ</sequence>
<comment type="caution">
    <text evidence="7">The sequence shown here is derived from an EMBL/GenBank/DDBJ whole genome shotgun (WGS) entry which is preliminary data.</text>
</comment>
<keyword evidence="8" id="KW-1185">Reference proteome</keyword>
<dbReference type="SUPFAM" id="SSF88946">
    <property type="entry name" value="Sigma2 domain of RNA polymerase sigma factors"/>
    <property type="match status" value="1"/>
</dbReference>
<evidence type="ECO:0000256" key="4">
    <source>
        <dbReference type="ARBA" id="ARBA00023163"/>
    </source>
</evidence>
<evidence type="ECO:0000256" key="3">
    <source>
        <dbReference type="ARBA" id="ARBA00023082"/>
    </source>
</evidence>
<protein>
    <recommendedName>
        <fullName evidence="9">RNA polymerase sigma-70 factor</fullName>
    </recommendedName>
</protein>
<dbReference type="STRING" id="354355.SAMN05660816_04501"/>
<evidence type="ECO:0000256" key="2">
    <source>
        <dbReference type="ARBA" id="ARBA00023015"/>
    </source>
</evidence>
<evidence type="ECO:0000313" key="7">
    <source>
        <dbReference type="EMBL" id="OQP53417.1"/>
    </source>
</evidence>
<dbReference type="GO" id="GO:0006352">
    <property type="term" value="P:DNA-templated transcription initiation"/>
    <property type="evidence" value="ECO:0007669"/>
    <property type="project" value="InterPro"/>
</dbReference>
<organism evidence="7 8">
    <name type="scientific">Niastella yeongjuensis</name>
    <dbReference type="NCBI Taxonomy" id="354355"/>
    <lineage>
        <taxon>Bacteria</taxon>
        <taxon>Pseudomonadati</taxon>
        <taxon>Bacteroidota</taxon>
        <taxon>Chitinophagia</taxon>
        <taxon>Chitinophagales</taxon>
        <taxon>Chitinophagaceae</taxon>
        <taxon>Niastella</taxon>
    </lineage>
</organism>
<dbReference type="InterPro" id="IPR014284">
    <property type="entry name" value="RNA_pol_sigma-70_dom"/>
</dbReference>
<dbReference type="GO" id="GO:0003677">
    <property type="term" value="F:DNA binding"/>
    <property type="evidence" value="ECO:0007669"/>
    <property type="project" value="InterPro"/>
</dbReference>
<dbReference type="PANTHER" id="PTHR43133:SF46">
    <property type="entry name" value="RNA POLYMERASE SIGMA-70 FACTOR ECF SUBFAMILY"/>
    <property type="match status" value="1"/>
</dbReference>
<dbReference type="InterPro" id="IPR007627">
    <property type="entry name" value="RNA_pol_sigma70_r2"/>
</dbReference>
<dbReference type="InterPro" id="IPR013249">
    <property type="entry name" value="RNA_pol_sigma70_r4_t2"/>
</dbReference>
<evidence type="ECO:0008006" key="9">
    <source>
        <dbReference type="Google" id="ProtNLM"/>
    </source>
</evidence>
<dbReference type="EMBL" id="LVXG01000006">
    <property type="protein sequence ID" value="OQP53417.1"/>
    <property type="molecule type" value="Genomic_DNA"/>
</dbReference>
<dbReference type="Pfam" id="PF08281">
    <property type="entry name" value="Sigma70_r4_2"/>
    <property type="match status" value="1"/>
</dbReference>
<gene>
    <name evidence="7" type="ORF">A4H97_23500</name>
</gene>
<evidence type="ECO:0000313" key="8">
    <source>
        <dbReference type="Proteomes" id="UP000192610"/>
    </source>
</evidence>
<feature type="domain" description="RNA polymerase sigma factor 70 region 4 type 2" evidence="6">
    <location>
        <begin position="124"/>
        <end position="175"/>
    </location>
</feature>
<comment type="similarity">
    <text evidence="1">Belongs to the sigma-70 factor family. ECF subfamily.</text>
</comment>
<accession>A0A1V9F574</accession>
<dbReference type="PANTHER" id="PTHR43133">
    <property type="entry name" value="RNA POLYMERASE ECF-TYPE SIGMA FACTO"/>
    <property type="match status" value="1"/>
</dbReference>
<dbReference type="SUPFAM" id="SSF88659">
    <property type="entry name" value="Sigma3 and sigma4 domains of RNA polymerase sigma factors"/>
    <property type="match status" value="1"/>
</dbReference>